<protein>
    <submittedName>
        <fullName evidence="2">Uncharacterized protein</fullName>
    </submittedName>
</protein>
<accession>A0A915K1F3</accession>
<sequence>MLCRALKTDKRELELDIHTGHVNTVLAQLHLDATHNTDYIWCNKTEVGHVGEMEIACSVTPDEISGMLYPTYDSKYDYKGSTVAQAKCALIQSVTIVNTSVEDGYHKLVIYVKLRDPCCKEMCFAHLDVSSGTVLQGGSCVLNMSNPMLCTTVLEPVESCFKVTIAASQKQIYADGMLFKEGTFATVCPSTFVGVGPRVLKQFLRTLETFNSFKVPWIGAVLDTIGSGVSGLRN</sequence>
<dbReference type="WBParaSite" id="nRc.2.0.1.t32503-RA">
    <property type="protein sequence ID" value="nRc.2.0.1.t32503-RA"/>
    <property type="gene ID" value="nRc.2.0.1.g32503"/>
</dbReference>
<keyword evidence="1" id="KW-1185">Reference proteome</keyword>
<evidence type="ECO:0000313" key="1">
    <source>
        <dbReference type="Proteomes" id="UP000887565"/>
    </source>
</evidence>
<organism evidence="1 2">
    <name type="scientific">Romanomermis culicivorax</name>
    <name type="common">Nematode worm</name>
    <dbReference type="NCBI Taxonomy" id="13658"/>
    <lineage>
        <taxon>Eukaryota</taxon>
        <taxon>Metazoa</taxon>
        <taxon>Ecdysozoa</taxon>
        <taxon>Nematoda</taxon>
        <taxon>Enoplea</taxon>
        <taxon>Dorylaimia</taxon>
        <taxon>Mermithida</taxon>
        <taxon>Mermithoidea</taxon>
        <taxon>Mermithidae</taxon>
        <taxon>Romanomermis</taxon>
    </lineage>
</organism>
<evidence type="ECO:0000313" key="2">
    <source>
        <dbReference type="WBParaSite" id="nRc.2.0.1.t32503-RA"/>
    </source>
</evidence>
<proteinExistence type="predicted"/>
<dbReference type="AlphaFoldDB" id="A0A915K1F3"/>
<reference evidence="2" key="1">
    <citation type="submission" date="2022-11" db="UniProtKB">
        <authorList>
            <consortium name="WormBaseParasite"/>
        </authorList>
    </citation>
    <scope>IDENTIFICATION</scope>
</reference>
<name>A0A915K1F3_ROMCU</name>
<dbReference type="Proteomes" id="UP000887565">
    <property type="component" value="Unplaced"/>
</dbReference>